<proteinExistence type="predicted"/>
<gene>
    <name evidence="1" type="ORF">QUG93_06905</name>
</gene>
<dbReference type="EMBL" id="JAUCMN010000004">
    <property type="protein sequence ID" value="MDM7891408.1"/>
    <property type="molecule type" value="Genomic_DNA"/>
</dbReference>
<sequence>MRDLSRPPETAALGSFNGVRWPGRKDFFLAVDKQNRFWVLIGPTRIDDYATDAFVGAAVSVGCRRDLSVRIGHSEQRGSFITVSLMHDSLHLLPEFSYLTEVLAEVVPSGCKLSDVLALVVRFGVLFVDGEEASVESAVGLWGELWAIHRSTDSRRWIEAWHQSTSALLDFESENCAVEVKTTLNEAALHHLRQRQVDTRLHDGWLLSIRIYASASGLSIGDLLDAIAVRVESHSHTVVIDKSVRVMKGDLRALRGWKFELQAEGVAALAMTDVPCILGEQSPALRSIAFEVDLNEVLVARRRSFEEVDERMVE</sequence>
<accession>A0ABT7TP90</accession>
<evidence type="ECO:0000313" key="2">
    <source>
        <dbReference type="Proteomes" id="UP001236404"/>
    </source>
</evidence>
<comment type="caution">
    <text evidence="1">The sequence shown here is derived from an EMBL/GenBank/DDBJ whole genome shotgun (WGS) entry which is preliminary data.</text>
</comment>
<keyword evidence="2" id="KW-1185">Reference proteome</keyword>
<dbReference type="InterPro" id="IPR025534">
    <property type="entry name" value="DUF4420"/>
</dbReference>
<dbReference type="Pfam" id="PF14390">
    <property type="entry name" value="DUF4420"/>
    <property type="match status" value="1"/>
</dbReference>
<dbReference type="Proteomes" id="UP001236404">
    <property type="component" value="Unassembled WGS sequence"/>
</dbReference>
<organism evidence="1 2">
    <name type="scientific">Curtobacterium caseinilyticum</name>
    <dbReference type="NCBI Taxonomy" id="3055137"/>
    <lineage>
        <taxon>Bacteria</taxon>
        <taxon>Bacillati</taxon>
        <taxon>Actinomycetota</taxon>
        <taxon>Actinomycetes</taxon>
        <taxon>Micrococcales</taxon>
        <taxon>Microbacteriaceae</taxon>
        <taxon>Curtobacterium</taxon>
    </lineage>
</organism>
<protein>
    <submittedName>
        <fullName evidence="1">PD-(D/E)XK motif protein</fullName>
    </submittedName>
</protein>
<evidence type="ECO:0000313" key="1">
    <source>
        <dbReference type="EMBL" id="MDM7891408.1"/>
    </source>
</evidence>
<name>A0ABT7TP90_9MICO</name>
<reference evidence="1 2" key="1">
    <citation type="submission" date="2023-06" db="EMBL/GenBank/DDBJ databases">
        <authorList>
            <person name="Feng G."/>
            <person name="Li J."/>
            <person name="Zhu H."/>
        </authorList>
    </citation>
    <scope>NUCLEOTIDE SEQUENCE [LARGE SCALE GENOMIC DNA]</scope>
    <source>
        <strain evidence="1 2">RHCKG28</strain>
    </source>
</reference>